<organism evidence="2 3">
    <name type="scientific">Trichoglossum hirsutum</name>
    <dbReference type="NCBI Taxonomy" id="265104"/>
    <lineage>
        <taxon>Eukaryota</taxon>
        <taxon>Fungi</taxon>
        <taxon>Dikarya</taxon>
        <taxon>Ascomycota</taxon>
        <taxon>Pezizomycotina</taxon>
        <taxon>Geoglossomycetes</taxon>
        <taxon>Geoglossales</taxon>
        <taxon>Geoglossaceae</taxon>
        <taxon>Trichoglossum</taxon>
    </lineage>
</organism>
<evidence type="ECO:0000313" key="2">
    <source>
        <dbReference type="EMBL" id="KAH0548540.1"/>
    </source>
</evidence>
<comment type="caution">
    <text evidence="2">The sequence shown here is derived from an EMBL/GenBank/DDBJ whole genome shotgun (WGS) entry which is preliminary data.</text>
</comment>
<feature type="domain" description="Survival Motor Neuron Gemin2-binding" evidence="1">
    <location>
        <begin position="10"/>
        <end position="30"/>
    </location>
</feature>
<proteinExistence type="predicted"/>
<dbReference type="Proteomes" id="UP000750711">
    <property type="component" value="Unassembled WGS sequence"/>
</dbReference>
<sequence length="55" mass="6433">MPTQNELSQEEIWDDTALLQSWDEALNEYKWYHSIHVRGETIDESPEGIEAQALD</sequence>
<name>A0A9P8L286_9PEZI</name>
<accession>A0A9P8L286</accession>
<keyword evidence="3" id="KW-1185">Reference proteome</keyword>
<gene>
    <name evidence="2" type="ORF">GP486_007917</name>
</gene>
<evidence type="ECO:0000313" key="3">
    <source>
        <dbReference type="Proteomes" id="UP000750711"/>
    </source>
</evidence>
<reference evidence="2" key="1">
    <citation type="submission" date="2021-03" db="EMBL/GenBank/DDBJ databases">
        <title>Comparative genomics and phylogenomic investigation of the class Geoglossomycetes provide insights into ecological specialization and systematics.</title>
        <authorList>
            <person name="Melie T."/>
            <person name="Pirro S."/>
            <person name="Miller A.N."/>
            <person name="Quandt A."/>
        </authorList>
    </citation>
    <scope>NUCLEOTIDE SEQUENCE</scope>
    <source>
        <strain evidence="2">CAQ_001_2017</strain>
    </source>
</reference>
<evidence type="ECO:0000259" key="1">
    <source>
        <dbReference type="Pfam" id="PF20636"/>
    </source>
</evidence>
<feature type="non-terminal residue" evidence="2">
    <location>
        <position position="55"/>
    </location>
</feature>
<dbReference type="Pfam" id="PF20636">
    <property type="entry name" value="SMN_G2-BD"/>
    <property type="match status" value="1"/>
</dbReference>
<protein>
    <recommendedName>
        <fullName evidence="1">Survival Motor Neuron Gemin2-binding domain-containing protein</fullName>
    </recommendedName>
</protein>
<dbReference type="AlphaFoldDB" id="A0A9P8L286"/>
<dbReference type="EMBL" id="JAGHQM010002558">
    <property type="protein sequence ID" value="KAH0548540.1"/>
    <property type="molecule type" value="Genomic_DNA"/>
</dbReference>
<dbReference type="InterPro" id="IPR049481">
    <property type="entry name" value="SMN_G2-BD"/>
</dbReference>
<dbReference type="CDD" id="cd22851">
    <property type="entry name" value="SMN_N"/>
    <property type="match status" value="1"/>
</dbReference>